<feature type="signal peptide" evidence="2">
    <location>
        <begin position="1"/>
        <end position="27"/>
    </location>
</feature>
<dbReference type="EMBL" id="SPLM01000003">
    <property type="protein sequence ID" value="TMW68057.1"/>
    <property type="molecule type" value="Genomic_DNA"/>
</dbReference>
<organism evidence="4 5">
    <name type="scientific">Pythium oligandrum</name>
    <name type="common">Mycoparasitic fungus</name>
    <dbReference type="NCBI Taxonomy" id="41045"/>
    <lineage>
        <taxon>Eukaryota</taxon>
        <taxon>Sar</taxon>
        <taxon>Stramenopiles</taxon>
        <taxon>Oomycota</taxon>
        <taxon>Peronosporomycetes</taxon>
        <taxon>Pythiales</taxon>
        <taxon>Pythiaceae</taxon>
        <taxon>Pythium</taxon>
    </lineage>
</organism>
<evidence type="ECO:0000256" key="2">
    <source>
        <dbReference type="SAM" id="SignalP"/>
    </source>
</evidence>
<name>A0A8K1FQL0_PYTOL</name>
<evidence type="ECO:0000256" key="1">
    <source>
        <dbReference type="SAM" id="MobiDB-lite"/>
    </source>
</evidence>
<evidence type="ECO:0000313" key="5">
    <source>
        <dbReference type="Proteomes" id="UP000794436"/>
    </source>
</evidence>
<dbReference type="GO" id="GO:0006508">
    <property type="term" value="P:proteolysis"/>
    <property type="evidence" value="ECO:0007669"/>
    <property type="project" value="InterPro"/>
</dbReference>
<dbReference type="InterPro" id="IPR001506">
    <property type="entry name" value="Peptidase_M12A"/>
</dbReference>
<dbReference type="AlphaFoldDB" id="A0A8K1FQL0"/>
<dbReference type="PROSITE" id="PS51257">
    <property type="entry name" value="PROKAR_LIPOPROTEIN"/>
    <property type="match status" value="1"/>
</dbReference>
<dbReference type="Gene3D" id="3.40.390.10">
    <property type="entry name" value="Collagenase (Catalytic Domain)"/>
    <property type="match status" value="1"/>
</dbReference>
<dbReference type="SUPFAM" id="SSF55486">
    <property type="entry name" value="Metalloproteases ('zincins'), catalytic domain"/>
    <property type="match status" value="1"/>
</dbReference>
<protein>
    <recommendedName>
        <fullName evidence="3">Peptidase M12A domain-containing protein</fullName>
    </recommendedName>
</protein>
<feature type="chain" id="PRO_5035468247" description="Peptidase M12A domain-containing protein" evidence="2">
    <location>
        <begin position="28"/>
        <end position="360"/>
    </location>
</feature>
<gene>
    <name evidence="4" type="ORF">Poli38472_007729</name>
</gene>
<sequence length="360" mass="40036">MVYPVLRLYILLIVTLIALLVVSAVSASCSVNGTEIYGLVRYLVGQPRARGSIYAVCDNGTATCYQDDGVYGAPHPQVSCTLEKHGRALGVYAMNTPWPHRVVCLKWTKPMSSHMKWRFDRAFTAFREKAGFTFLSIDRCRNFYGKDTRVCNNCQTSNLITESASRCAGSTGMIDKPFLNLTDGACSSAPNLGRAFGHMVGLDHEHVHPKRKVIVVREKMIKGVHTVQDYVAVHKGDGRYAMDTYDPMSIMHYPHSGDVLCLPKDTTLMYCDLTQTKVDWCVVPKIAHCDLEKRYDFGQASELRAGDIAALKKLYENETTLPTSQRVPKDAPYMGPPQVQSLVPPGATRPPRAHAVDRYA</sequence>
<proteinExistence type="predicted"/>
<accession>A0A8K1FQL0</accession>
<keyword evidence="5" id="KW-1185">Reference proteome</keyword>
<reference evidence="4" key="1">
    <citation type="submission" date="2019-03" db="EMBL/GenBank/DDBJ databases">
        <title>Long read genome sequence of the mycoparasitic Pythium oligandrum ATCC 38472 isolated from sugarbeet rhizosphere.</title>
        <authorList>
            <person name="Gaulin E."/>
        </authorList>
    </citation>
    <scope>NUCLEOTIDE SEQUENCE</scope>
    <source>
        <strain evidence="4">ATCC 38472_TT</strain>
    </source>
</reference>
<dbReference type="GO" id="GO:0004222">
    <property type="term" value="F:metalloendopeptidase activity"/>
    <property type="evidence" value="ECO:0007669"/>
    <property type="project" value="InterPro"/>
</dbReference>
<dbReference type="InterPro" id="IPR024079">
    <property type="entry name" value="MetalloPept_cat_dom_sf"/>
</dbReference>
<feature type="domain" description="Peptidase M12A" evidence="3">
    <location>
        <begin position="98"/>
        <end position="255"/>
    </location>
</feature>
<comment type="caution">
    <text evidence="4">The sequence shown here is derived from an EMBL/GenBank/DDBJ whole genome shotgun (WGS) entry which is preliminary data.</text>
</comment>
<evidence type="ECO:0000313" key="4">
    <source>
        <dbReference type="EMBL" id="TMW68057.1"/>
    </source>
</evidence>
<dbReference type="Pfam" id="PF01400">
    <property type="entry name" value="Astacin"/>
    <property type="match status" value="1"/>
</dbReference>
<evidence type="ECO:0000259" key="3">
    <source>
        <dbReference type="Pfam" id="PF01400"/>
    </source>
</evidence>
<dbReference type="Proteomes" id="UP000794436">
    <property type="component" value="Unassembled WGS sequence"/>
</dbReference>
<keyword evidence="2" id="KW-0732">Signal</keyword>
<feature type="region of interest" description="Disordered" evidence="1">
    <location>
        <begin position="321"/>
        <end position="360"/>
    </location>
</feature>